<evidence type="ECO:0000313" key="1">
    <source>
        <dbReference type="EMBL" id="EQB13973.1"/>
    </source>
</evidence>
<reference evidence="1 2" key="1">
    <citation type="journal article" date="2013" name="Genome Announc.">
        <title>Genome Sequence of Novosphingobium lindaniclasticum LE124T, Isolated from a Hexachlorocyclohexane Dumpsite.</title>
        <authorList>
            <person name="Saxena A."/>
            <person name="Nayyar N."/>
            <person name="Sangwan N."/>
            <person name="Kumari R."/>
            <person name="Khurana J.P."/>
            <person name="Lal R."/>
        </authorList>
    </citation>
    <scope>NUCLEOTIDE SEQUENCE [LARGE SCALE GENOMIC DNA]</scope>
    <source>
        <strain evidence="1 2">LE124</strain>
    </source>
</reference>
<organism evidence="1 2">
    <name type="scientific">Novosphingobium lindaniclasticum LE124</name>
    <dbReference type="NCBI Taxonomy" id="1096930"/>
    <lineage>
        <taxon>Bacteria</taxon>
        <taxon>Pseudomonadati</taxon>
        <taxon>Pseudomonadota</taxon>
        <taxon>Alphaproteobacteria</taxon>
        <taxon>Sphingomonadales</taxon>
        <taxon>Sphingomonadaceae</taxon>
        <taxon>Novosphingobium</taxon>
    </lineage>
</organism>
<sequence length="39" mass="4363">MRRGAKHAGMSTYLSCCGLLFALFLAEDDREGWTADKQL</sequence>
<dbReference type="EMBL" id="ATHL01000083">
    <property type="protein sequence ID" value="EQB13973.1"/>
    <property type="molecule type" value="Genomic_DNA"/>
</dbReference>
<gene>
    <name evidence="1" type="ORF">L284_13600</name>
</gene>
<keyword evidence="2" id="KW-1185">Reference proteome</keyword>
<proteinExistence type="predicted"/>
<dbReference type="Proteomes" id="UP000015527">
    <property type="component" value="Unassembled WGS sequence"/>
</dbReference>
<dbReference type="AlphaFoldDB" id="T0HP78"/>
<protein>
    <submittedName>
        <fullName evidence="1">Uncharacterized protein</fullName>
    </submittedName>
</protein>
<evidence type="ECO:0000313" key="2">
    <source>
        <dbReference type="Proteomes" id="UP000015527"/>
    </source>
</evidence>
<name>T0HP78_9SPHN</name>
<comment type="caution">
    <text evidence="1">The sequence shown here is derived from an EMBL/GenBank/DDBJ whole genome shotgun (WGS) entry which is preliminary data.</text>
</comment>
<accession>T0HP78</accession>